<feature type="compositionally biased region" description="Polar residues" evidence="4">
    <location>
        <begin position="347"/>
        <end position="359"/>
    </location>
</feature>
<comment type="caution">
    <text evidence="5">The sequence shown here is derived from an EMBL/GenBank/DDBJ whole genome shotgun (WGS) entry which is preliminary data.</text>
</comment>
<evidence type="ECO:0000256" key="1">
    <source>
        <dbReference type="ARBA" id="ARBA00022737"/>
    </source>
</evidence>
<dbReference type="PANTHER" id="PTHR22870">
    <property type="entry name" value="REGULATOR OF CHROMOSOME CONDENSATION"/>
    <property type="match status" value="1"/>
</dbReference>
<feature type="region of interest" description="Disordered" evidence="4">
    <location>
        <begin position="1"/>
        <end position="23"/>
    </location>
</feature>
<dbReference type="EMBL" id="LSRX01000252">
    <property type="protein sequence ID" value="OLQ02854.1"/>
    <property type="molecule type" value="Genomic_DNA"/>
</dbReference>
<dbReference type="Proteomes" id="UP000186817">
    <property type="component" value="Unassembled WGS sequence"/>
</dbReference>
<sequence length="987" mass="110667">MTRQPRQNAAISTSQKKYGDYESHQQIKPTTMMDIPLESERQVHGIPYPPPSDLKCGDDFTLLMVRDSPDWYPPEEESQRVFCCGENGRGQCGRSMQQQQQVFAACKLPKNSQVLGFSCGSDHCLAVIRRVGARKQELWCWGSNARGQAGGTNNGCVCPAARLRLPKGTQVEAAWCGFTSSAVICNDSASLSQVQFRRPGRYCIAIEAVLSAQRLVYVSEVADITALPSWSVKQWKLPLQKGQIANLSFRFFSLIDAETDRRIILDTGTPISSCSFAVSDATIKEVLRGPQLRSFPLYAAAVGSAGWEEIGMITIVLGIPSPEHVALVLPEQLPAPSRRRPHGRRVPSSSAPQLGQMRQEQQRDLQVLTGQLASMQRCLDALVMHAEKLTAEKDDYLAQSDALQERLRNICEPNLTDLDVEVQISIPGGYRRFCLQLLSAEQRWRTARDSVISQWADFQALREELDWARRVEQQFREFKQVREEQKKVLAAARARAKEVQAAGAACSRQAQVIEELKGRIQQASQPFSLSEIAGRDEKTVVEFLRDAVELCYAIGVRFVIHLPYKYGPVFMNGAMKETLNRFDFEKVAFNMKCFGAPASFQCMKFPKDSEKGFKEAEPSEISGTFGFAVVEVVVLRHRRNLLISNIPIILDDIAKKLADQDLDDWFKDLDEPAISLPKKKRRIPEDFIFEADEFFVTRPVAPLAPGPVAPGDTATGFLLSSAHARLAKALVSSGETDGPEKKKKSKEHKGKKHKKRSESSSSSENQESVEEGMLELQSIYGLPNKEYQRNVKQARAEDLSAKQIAVAITNIASAVTSNDIMEIGGDAESLLTQNSNRFKKSKNKEGEAEAISQARAAGMRWKKRLGKNKLSKDEMSQKIETELTHLKQAEDEDPREPLKSMLVKVEDLLNSHERAAMKEEKARAEALEKKEKMLELKGRQIASKEKRLSDWEADLQAREQALEEVQRSECRWCQSGTWPGAPSNYWW</sequence>
<keyword evidence="3" id="KW-0175">Coiled coil</keyword>
<evidence type="ECO:0000256" key="4">
    <source>
        <dbReference type="SAM" id="MobiDB-lite"/>
    </source>
</evidence>
<feature type="compositionally biased region" description="Basic residues" evidence="4">
    <location>
        <begin position="741"/>
        <end position="756"/>
    </location>
</feature>
<gene>
    <name evidence="5" type="ORF">AK812_SmicGene14260</name>
</gene>
<dbReference type="InterPro" id="IPR009091">
    <property type="entry name" value="RCC1/BLIP-II"/>
</dbReference>
<feature type="region of interest" description="Disordered" evidence="4">
    <location>
        <begin position="334"/>
        <end position="360"/>
    </location>
</feature>
<dbReference type="Pfam" id="PF00415">
    <property type="entry name" value="RCC1"/>
    <property type="match status" value="1"/>
</dbReference>
<reference evidence="5 6" key="1">
    <citation type="submission" date="2016-02" db="EMBL/GenBank/DDBJ databases">
        <title>Genome analysis of coral dinoflagellate symbionts highlights evolutionary adaptations to a symbiotic lifestyle.</title>
        <authorList>
            <person name="Aranda M."/>
            <person name="Li Y."/>
            <person name="Liew Y.J."/>
            <person name="Baumgarten S."/>
            <person name="Simakov O."/>
            <person name="Wilson M."/>
            <person name="Piel J."/>
            <person name="Ashoor H."/>
            <person name="Bougouffa S."/>
            <person name="Bajic V.B."/>
            <person name="Ryu T."/>
            <person name="Ravasi T."/>
            <person name="Bayer T."/>
            <person name="Micklem G."/>
            <person name="Kim H."/>
            <person name="Bhak J."/>
            <person name="Lajeunesse T.C."/>
            <person name="Voolstra C.R."/>
        </authorList>
    </citation>
    <scope>NUCLEOTIDE SEQUENCE [LARGE SCALE GENOMIC DNA]</scope>
    <source>
        <strain evidence="5 6">CCMP2467</strain>
    </source>
</reference>
<keyword evidence="1" id="KW-0677">Repeat</keyword>
<dbReference type="Gene3D" id="2.130.10.30">
    <property type="entry name" value="Regulator of chromosome condensation 1/beta-lactamase-inhibitor protein II"/>
    <property type="match status" value="1"/>
</dbReference>
<evidence type="ECO:0000313" key="5">
    <source>
        <dbReference type="EMBL" id="OLQ02854.1"/>
    </source>
</evidence>
<feature type="region of interest" description="Disordered" evidence="4">
    <location>
        <begin position="730"/>
        <end position="771"/>
    </location>
</feature>
<dbReference type="InterPro" id="IPR000408">
    <property type="entry name" value="Reg_chr_condens"/>
</dbReference>
<dbReference type="PROSITE" id="PS50012">
    <property type="entry name" value="RCC1_3"/>
    <property type="match status" value="1"/>
</dbReference>
<name>A0A1Q9E5Z6_SYMMI</name>
<dbReference type="SUPFAM" id="SSF50985">
    <property type="entry name" value="RCC1/BLIP-II"/>
    <property type="match status" value="1"/>
</dbReference>
<keyword evidence="6" id="KW-1185">Reference proteome</keyword>
<organism evidence="5 6">
    <name type="scientific">Symbiodinium microadriaticum</name>
    <name type="common">Dinoflagellate</name>
    <name type="synonym">Zooxanthella microadriatica</name>
    <dbReference type="NCBI Taxonomy" id="2951"/>
    <lineage>
        <taxon>Eukaryota</taxon>
        <taxon>Sar</taxon>
        <taxon>Alveolata</taxon>
        <taxon>Dinophyceae</taxon>
        <taxon>Suessiales</taxon>
        <taxon>Symbiodiniaceae</taxon>
        <taxon>Symbiodinium</taxon>
    </lineage>
</organism>
<accession>A0A1Q9E5Z6</accession>
<dbReference type="PANTHER" id="PTHR22870:SF408">
    <property type="entry name" value="OS09G0560450 PROTEIN"/>
    <property type="match status" value="1"/>
</dbReference>
<evidence type="ECO:0000313" key="6">
    <source>
        <dbReference type="Proteomes" id="UP000186817"/>
    </source>
</evidence>
<dbReference type="InterPro" id="IPR051210">
    <property type="entry name" value="Ub_ligase/GEF_domain"/>
</dbReference>
<dbReference type="OrthoDB" id="413721at2759"/>
<proteinExistence type="predicted"/>
<evidence type="ECO:0000256" key="2">
    <source>
        <dbReference type="PROSITE-ProRule" id="PRU00235"/>
    </source>
</evidence>
<dbReference type="AlphaFoldDB" id="A0A1Q9E5Z6"/>
<feature type="repeat" description="RCC1" evidence="2">
    <location>
        <begin position="79"/>
        <end position="130"/>
    </location>
</feature>
<feature type="coiled-coil region" evidence="3">
    <location>
        <begin position="872"/>
        <end position="968"/>
    </location>
</feature>
<protein>
    <submittedName>
        <fullName evidence="5">Uncharacterized protein</fullName>
    </submittedName>
</protein>
<feature type="compositionally biased region" description="Polar residues" evidence="4">
    <location>
        <begin position="1"/>
        <end position="16"/>
    </location>
</feature>
<evidence type="ECO:0000256" key="3">
    <source>
        <dbReference type="SAM" id="Coils"/>
    </source>
</evidence>